<feature type="region of interest" description="Disordered" evidence="1">
    <location>
        <begin position="36"/>
        <end position="81"/>
    </location>
</feature>
<feature type="non-terminal residue" evidence="2">
    <location>
        <position position="116"/>
    </location>
</feature>
<protein>
    <submittedName>
        <fullName evidence="2">Zinc finger MYM-type 2-like</fullName>
    </submittedName>
</protein>
<dbReference type="SUPFAM" id="SSF56349">
    <property type="entry name" value="DNA breaking-rejoining enzymes"/>
    <property type="match status" value="1"/>
</dbReference>
<proteinExistence type="predicted"/>
<evidence type="ECO:0000313" key="2">
    <source>
        <dbReference type="EMBL" id="CAB4003172.1"/>
    </source>
</evidence>
<keyword evidence="3" id="KW-1185">Reference proteome</keyword>
<evidence type="ECO:0000313" key="3">
    <source>
        <dbReference type="Proteomes" id="UP001152795"/>
    </source>
</evidence>
<dbReference type="Proteomes" id="UP001152795">
    <property type="component" value="Unassembled WGS sequence"/>
</dbReference>
<accession>A0A6S7IAN9</accession>
<reference evidence="2" key="1">
    <citation type="submission" date="2020-04" db="EMBL/GenBank/DDBJ databases">
        <authorList>
            <person name="Alioto T."/>
            <person name="Alioto T."/>
            <person name="Gomez Garrido J."/>
        </authorList>
    </citation>
    <scope>NUCLEOTIDE SEQUENCE</scope>
    <source>
        <strain evidence="2">A484AB</strain>
    </source>
</reference>
<dbReference type="GO" id="GO:0003677">
    <property type="term" value="F:DNA binding"/>
    <property type="evidence" value="ECO:0007669"/>
    <property type="project" value="InterPro"/>
</dbReference>
<dbReference type="AlphaFoldDB" id="A0A6S7IAN9"/>
<organism evidence="2 3">
    <name type="scientific">Paramuricea clavata</name>
    <name type="common">Red gorgonian</name>
    <name type="synonym">Violescent sea-whip</name>
    <dbReference type="NCBI Taxonomy" id="317549"/>
    <lineage>
        <taxon>Eukaryota</taxon>
        <taxon>Metazoa</taxon>
        <taxon>Cnidaria</taxon>
        <taxon>Anthozoa</taxon>
        <taxon>Octocorallia</taxon>
        <taxon>Malacalcyonacea</taxon>
        <taxon>Plexauridae</taxon>
        <taxon>Paramuricea</taxon>
    </lineage>
</organism>
<dbReference type="OrthoDB" id="5962964at2759"/>
<gene>
    <name evidence="2" type="ORF">PACLA_8A082887</name>
</gene>
<sequence length="116" mass="13119">MIADTPVASSSKRLTNHSARKTLVKKLRLNNVERSSIMNMTGHRNEQSLNDYDEGNENEQRHISDLIGSSKSVKPLSKRKPMSMNMMNILPPSAQQPSTLRGFERLGFFPTNTFNN</sequence>
<evidence type="ECO:0000256" key="1">
    <source>
        <dbReference type="SAM" id="MobiDB-lite"/>
    </source>
</evidence>
<feature type="region of interest" description="Disordered" evidence="1">
    <location>
        <begin position="1"/>
        <end position="21"/>
    </location>
</feature>
<name>A0A6S7IAN9_PARCT</name>
<dbReference type="EMBL" id="CACRXK020004557">
    <property type="protein sequence ID" value="CAB4003172.1"/>
    <property type="molecule type" value="Genomic_DNA"/>
</dbReference>
<dbReference type="InterPro" id="IPR011010">
    <property type="entry name" value="DNA_brk_join_enz"/>
</dbReference>
<comment type="caution">
    <text evidence="2">The sequence shown here is derived from an EMBL/GenBank/DDBJ whole genome shotgun (WGS) entry which is preliminary data.</text>
</comment>